<dbReference type="AlphaFoldDB" id="A0A096H0E6"/>
<dbReference type="InterPro" id="IPR021104">
    <property type="entry name" value="KfrA_DNA-bd_N"/>
</dbReference>
<gene>
    <name evidence="3" type="ORF">P353_08590</name>
</gene>
<evidence type="ECO:0000313" key="4">
    <source>
        <dbReference type="Proteomes" id="UP000029553"/>
    </source>
</evidence>
<dbReference type="Pfam" id="PF11740">
    <property type="entry name" value="KfrA_N"/>
    <property type="match status" value="1"/>
</dbReference>
<dbReference type="Proteomes" id="UP000029553">
    <property type="component" value="Unassembled WGS sequence"/>
</dbReference>
<reference evidence="3 4" key="1">
    <citation type="submission" date="2013-09" db="EMBL/GenBank/DDBJ databases">
        <title>High correlation between genotypes and phenotypes of environmental bacteria Comamonas testosteroni strains.</title>
        <authorList>
            <person name="Liu L."/>
            <person name="Zhu W."/>
            <person name="Xia X."/>
            <person name="Xu B."/>
            <person name="Luo M."/>
            <person name="Wang G."/>
        </authorList>
    </citation>
    <scope>NUCLEOTIDE SEQUENCE [LARGE SCALE GENOMIC DNA]</scope>
    <source>
        <strain evidence="3 4">JL40</strain>
    </source>
</reference>
<feature type="coiled-coil region" evidence="1">
    <location>
        <begin position="113"/>
        <end position="217"/>
    </location>
</feature>
<dbReference type="EMBL" id="AWOR01000037">
    <property type="protein sequence ID" value="KGH30910.1"/>
    <property type="molecule type" value="Genomic_DNA"/>
</dbReference>
<sequence length="287" mass="32648">MGIDMARRIATKEDVFTAENELVKAGKLPRITAVHQIIGGGSYTTISNFLKEWESANLQEAPTEEMVLPDFMASEADFLVRKLWRTALDGAEMRVQSEREQLRSREAVINEDMQQAIDMANSNSEKIDQLEDQLAKCKEETEKLEQDLQAKERALQMVEHDQLALQDKYDQAAQNGASSQSQIDALRRQTIELETTIKAQEERAAELRDESLVLKGEVRDALDKLSYANGQLSLKDKQIGMLEHMLSEEQKRNRDIESLILRLRQGTLFPATTKTPRKKTDGNQTNR</sequence>
<evidence type="ECO:0000313" key="3">
    <source>
        <dbReference type="EMBL" id="KGH30910.1"/>
    </source>
</evidence>
<proteinExistence type="predicted"/>
<accession>A0A096H0E6</accession>
<evidence type="ECO:0000259" key="2">
    <source>
        <dbReference type="Pfam" id="PF11740"/>
    </source>
</evidence>
<protein>
    <recommendedName>
        <fullName evidence="2">KfrA N-terminal DNA-binding domain-containing protein</fullName>
    </recommendedName>
</protein>
<feature type="domain" description="KfrA N-terminal DNA-binding" evidence="2">
    <location>
        <begin position="11"/>
        <end position="116"/>
    </location>
</feature>
<evidence type="ECO:0000256" key="1">
    <source>
        <dbReference type="SAM" id="Coils"/>
    </source>
</evidence>
<organism evidence="3 4">
    <name type="scientific">Comamonas testosteroni</name>
    <name type="common">Pseudomonas testosteroni</name>
    <dbReference type="NCBI Taxonomy" id="285"/>
    <lineage>
        <taxon>Bacteria</taxon>
        <taxon>Pseudomonadati</taxon>
        <taxon>Pseudomonadota</taxon>
        <taxon>Betaproteobacteria</taxon>
        <taxon>Burkholderiales</taxon>
        <taxon>Comamonadaceae</taxon>
        <taxon>Comamonas</taxon>
    </lineage>
</organism>
<name>A0A096H0E6_COMTE</name>
<comment type="caution">
    <text evidence="3">The sequence shown here is derived from an EMBL/GenBank/DDBJ whole genome shotgun (WGS) entry which is preliminary data.</text>
</comment>
<keyword evidence="1" id="KW-0175">Coiled coil</keyword>